<comment type="subcellular location">
    <subcellularLocation>
        <location evidence="2">Nucleus</location>
    </subcellularLocation>
</comment>
<feature type="domain" description="SH3" evidence="14">
    <location>
        <begin position="73"/>
        <end position="143"/>
    </location>
</feature>
<dbReference type="Gene3D" id="2.60.120.650">
    <property type="entry name" value="Cupin"/>
    <property type="match status" value="1"/>
</dbReference>
<evidence type="ECO:0000256" key="9">
    <source>
        <dbReference type="ARBA" id="ARBA00023015"/>
    </source>
</evidence>
<dbReference type="SUPFAM" id="SSF51197">
    <property type="entry name" value="Clavaminate synthase-like"/>
    <property type="match status" value="1"/>
</dbReference>
<keyword evidence="3 12" id="KW-0728">SH3 domain</keyword>
<gene>
    <name evidence="15" type="primary">JMJ30</name>
    <name evidence="15" type="ORF">SNAT2548_LOCUS29077</name>
</gene>
<dbReference type="EMBL" id="CAJNDS010002543">
    <property type="protein sequence ID" value="CAE7519556.1"/>
    <property type="molecule type" value="Genomic_DNA"/>
</dbReference>
<feature type="compositionally biased region" description="Basic and acidic residues" evidence="13">
    <location>
        <begin position="324"/>
        <end position="334"/>
    </location>
</feature>
<reference evidence="15" key="1">
    <citation type="submission" date="2021-02" db="EMBL/GenBank/DDBJ databases">
        <authorList>
            <person name="Dougan E. K."/>
            <person name="Rhodes N."/>
            <person name="Thang M."/>
            <person name="Chan C."/>
        </authorList>
    </citation>
    <scope>NUCLEOTIDE SEQUENCE</scope>
</reference>
<dbReference type="InterPro" id="IPR041667">
    <property type="entry name" value="Cupin_8"/>
</dbReference>
<dbReference type="InterPro" id="IPR056520">
    <property type="entry name" value="ARM_KDM8_N"/>
</dbReference>
<protein>
    <submittedName>
        <fullName evidence="15">JMJ30 protein</fullName>
    </submittedName>
</protein>
<dbReference type="Pfam" id="PF13621">
    <property type="entry name" value="Cupin_8"/>
    <property type="match status" value="1"/>
</dbReference>
<organism evidence="15 16">
    <name type="scientific">Symbiodinium natans</name>
    <dbReference type="NCBI Taxonomy" id="878477"/>
    <lineage>
        <taxon>Eukaryota</taxon>
        <taxon>Sar</taxon>
        <taxon>Alveolata</taxon>
        <taxon>Dinophyceae</taxon>
        <taxon>Suessiales</taxon>
        <taxon>Symbiodiniaceae</taxon>
        <taxon>Symbiodinium</taxon>
    </lineage>
</organism>
<keyword evidence="16" id="KW-1185">Reference proteome</keyword>
<keyword evidence="6" id="KW-0223">Dioxygenase</keyword>
<evidence type="ECO:0000256" key="4">
    <source>
        <dbReference type="ARBA" id="ARBA00022723"/>
    </source>
</evidence>
<dbReference type="GO" id="GO:0051213">
    <property type="term" value="F:dioxygenase activity"/>
    <property type="evidence" value="ECO:0007669"/>
    <property type="project" value="UniProtKB-KW"/>
</dbReference>
<evidence type="ECO:0000256" key="6">
    <source>
        <dbReference type="ARBA" id="ARBA00022964"/>
    </source>
</evidence>
<evidence type="ECO:0000256" key="7">
    <source>
        <dbReference type="ARBA" id="ARBA00023002"/>
    </source>
</evidence>
<keyword evidence="9" id="KW-0805">Transcription regulation</keyword>
<dbReference type="InterPro" id="IPR001452">
    <property type="entry name" value="SH3_domain"/>
</dbReference>
<evidence type="ECO:0000256" key="5">
    <source>
        <dbReference type="ARBA" id="ARBA00022853"/>
    </source>
</evidence>
<keyword evidence="4" id="KW-0479">Metal-binding</keyword>
<dbReference type="PANTHER" id="PTHR12461:SF106">
    <property type="entry name" value="BIFUNCTIONAL PEPTIDASE AND ARGINYL-HYDROXYLASE JMJD5"/>
    <property type="match status" value="1"/>
</dbReference>
<dbReference type="AlphaFoldDB" id="A0A812TBK8"/>
<evidence type="ECO:0000256" key="12">
    <source>
        <dbReference type="PROSITE-ProRule" id="PRU00192"/>
    </source>
</evidence>
<evidence type="ECO:0000256" key="10">
    <source>
        <dbReference type="ARBA" id="ARBA00023163"/>
    </source>
</evidence>
<evidence type="ECO:0000313" key="16">
    <source>
        <dbReference type="Proteomes" id="UP000604046"/>
    </source>
</evidence>
<comment type="cofactor">
    <cofactor evidence="1">
        <name>Fe(2+)</name>
        <dbReference type="ChEBI" id="CHEBI:29033"/>
    </cofactor>
</comment>
<proteinExistence type="predicted"/>
<keyword evidence="5" id="KW-0156">Chromatin regulator</keyword>
<evidence type="ECO:0000256" key="1">
    <source>
        <dbReference type="ARBA" id="ARBA00001954"/>
    </source>
</evidence>
<accession>A0A812TBK8</accession>
<dbReference type="GO" id="GO:0005634">
    <property type="term" value="C:nucleus"/>
    <property type="evidence" value="ECO:0007669"/>
    <property type="project" value="UniProtKB-SubCell"/>
</dbReference>
<keyword evidence="11" id="KW-0539">Nucleus</keyword>
<keyword evidence="8" id="KW-0408">Iron</keyword>
<keyword evidence="7" id="KW-0560">Oxidoreductase</keyword>
<sequence length="535" mass="58728">MAMVKAGDNGFEEGSVVNVTNTADQYAYCVAWDNANQRVQREGWLAQASLQELSSAEYTVAAAWRLPLIEVLRHTTIAEVIQDYASSSALAVQEGDLVQISQQADGWAYGTVLKDTYQKVEGRLEVGRQSGWIPTFVLKPRQSCVSDLCAEEQQQGSRQQKRSDEAVKQLLDLLQNCPPSPDQLLVATFASIYTTFMCSSSAGARRDALGFAEQALAIAIPRGLTEEDPARSHDNKKKELQTLYDLAWARLHTGVEGAAVQPWREVLAIASLLQGQAQVLQKPGEALRLVDLGLILGGPESFAAPELFALAEQLAAELAEDTDAGSRDAKRARAEPPPGNLLSDISSELPHIRCLPEEVPAHQSLGLERFLVEHLGPRRPLIWRGGCADWPATRKWPRVEFWSTGSLGQRWVPVEMDYWLDEGFQLMQLSAFVKHCKEAERRPSPKAGLSAGGYLAQHALFEQLPQLEADILTPDLALCGEGSLLRQVFFGPRGTVTPVHSDPYENIFCQAVVCPEEGGGRGDRSCRNKHCLAPP</sequence>
<evidence type="ECO:0000256" key="11">
    <source>
        <dbReference type="ARBA" id="ARBA00023242"/>
    </source>
</evidence>
<name>A0A812TBK8_9DINO</name>
<dbReference type="PROSITE" id="PS50002">
    <property type="entry name" value="SH3"/>
    <property type="match status" value="1"/>
</dbReference>
<evidence type="ECO:0000259" key="14">
    <source>
        <dbReference type="PROSITE" id="PS50002"/>
    </source>
</evidence>
<evidence type="ECO:0000256" key="8">
    <source>
        <dbReference type="ARBA" id="ARBA00023004"/>
    </source>
</evidence>
<evidence type="ECO:0000313" key="15">
    <source>
        <dbReference type="EMBL" id="CAE7519556.1"/>
    </source>
</evidence>
<evidence type="ECO:0000256" key="13">
    <source>
        <dbReference type="SAM" id="MobiDB-lite"/>
    </source>
</evidence>
<evidence type="ECO:0000256" key="2">
    <source>
        <dbReference type="ARBA" id="ARBA00004123"/>
    </source>
</evidence>
<keyword evidence="10" id="KW-0804">Transcription</keyword>
<evidence type="ECO:0000256" key="3">
    <source>
        <dbReference type="ARBA" id="ARBA00022443"/>
    </source>
</evidence>
<dbReference type="PANTHER" id="PTHR12461">
    <property type="entry name" value="HYPOXIA-INDUCIBLE FACTOR 1 ALPHA INHIBITOR-RELATED"/>
    <property type="match status" value="1"/>
</dbReference>
<dbReference type="GO" id="GO:0006325">
    <property type="term" value="P:chromatin organization"/>
    <property type="evidence" value="ECO:0007669"/>
    <property type="project" value="UniProtKB-KW"/>
</dbReference>
<comment type="caution">
    <text evidence="15">The sequence shown here is derived from an EMBL/GenBank/DDBJ whole genome shotgun (WGS) entry which is preliminary data.</text>
</comment>
<dbReference type="OrthoDB" id="448579at2759"/>
<dbReference type="Pfam" id="PF24472">
    <property type="entry name" value="ARM_KDM8_N"/>
    <property type="match status" value="1"/>
</dbReference>
<dbReference type="GO" id="GO:0046872">
    <property type="term" value="F:metal ion binding"/>
    <property type="evidence" value="ECO:0007669"/>
    <property type="project" value="UniProtKB-KW"/>
</dbReference>
<dbReference type="Proteomes" id="UP000604046">
    <property type="component" value="Unassembled WGS sequence"/>
</dbReference>
<feature type="region of interest" description="Disordered" evidence="13">
    <location>
        <begin position="321"/>
        <end position="340"/>
    </location>
</feature>